<protein>
    <submittedName>
        <fullName evidence="1">Uncharacterized protein</fullName>
    </submittedName>
</protein>
<reference evidence="1" key="2">
    <citation type="journal article" date="2015" name="Data Brief">
        <title>Shoot transcriptome of the giant reed, Arundo donax.</title>
        <authorList>
            <person name="Barrero R.A."/>
            <person name="Guerrero F.D."/>
            <person name="Moolhuijzen P."/>
            <person name="Goolsby J.A."/>
            <person name="Tidwell J."/>
            <person name="Bellgard S.E."/>
            <person name="Bellgard M.I."/>
        </authorList>
    </citation>
    <scope>NUCLEOTIDE SEQUENCE</scope>
    <source>
        <tissue evidence="1">Shoot tissue taken approximately 20 cm above the soil surface</tissue>
    </source>
</reference>
<reference evidence="1" key="1">
    <citation type="submission" date="2014-09" db="EMBL/GenBank/DDBJ databases">
        <authorList>
            <person name="Magalhaes I.L.F."/>
            <person name="Oliveira U."/>
            <person name="Santos F.R."/>
            <person name="Vidigal T.H.D.A."/>
            <person name="Brescovit A.D."/>
            <person name="Santos A.J."/>
        </authorList>
    </citation>
    <scope>NUCLEOTIDE SEQUENCE</scope>
    <source>
        <tissue evidence="1">Shoot tissue taken approximately 20 cm above the soil surface</tissue>
    </source>
</reference>
<organism evidence="1">
    <name type="scientific">Arundo donax</name>
    <name type="common">Giant reed</name>
    <name type="synonym">Donax arundinaceus</name>
    <dbReference type="NCBI Taxonomy" id="35708"/>
    <lineage>
        <taxon>Eukaryota</taxon>
        <taxon>Viridiplantae</taxon>
        <taxon>Streptophyta</taxon>
        <taxon>Embryophyta</taxon>
        <taxon>Tracheophyta</taxon>
        <taxon>Spermatophyta</taxon>
        <taxon>Magnoliopsida</taxon>
        <taxon>Liliopsida</taxon>
        <taxon>Poales</taxon>
        <taxon>Poaceae</taxon>
        <taxon>PACMAD clade</taxon>
        <taxon>Arundinoideae</taxon>
        <taxon>Arundineae</taxon>
        <taxon>Arundo</taxon>
    </lineage>
</organism>
<sequence>MPRLLPLFLSGIALFSGALMYMNFVAESCLRMRQKMEVPSTQADWQRFQEYVTI</sequence>
<name>A0A0A8YXU1_ARUDO</name>
<accession>A0A0A8YXU1</accession>
<dbReference type="EMBL" id="GBRH01266499">
    <property type="protein sequence ID" value="JAD31396.1"/>
    <property type="molecule type" value="Transcribed_RNA"/>
</dbReference>
<evidence type="ECO:0000313" key="1">
    <source>
        <dbReference type="EMBL" id="JAD31396.1"/>
    </source>
</evidence>
<proteinExistence type="predicted"/>
<dbReference type="AlphaFoldDB" id="A0A0A8YXU1"/>